<evidence type="ECO:0000256" key="6">
    <source>
        <dbReference type="ARBA" id="ARBA00022989"/>
    </source>
</evidence>
<dbReference type="PANTHER" id="PTHR35011:SF2">
    <property type="entry name" value="2,3-DIKETO-L-GULONATE TRAP TRANSPORTER SMALL PERMEASE PROTEIN YIAM"/>
    <property type="match status" value="1"/>
</dbReference>
<dbReference type="InterPro" id="IPR007387">
    <property type="entry name" value="TRAP_DctQ"/>
</dbReference>
<dbReference type="KEGG" id="ttu:TERTU_1481"/>
<dbReference type="InterPro" id="IPR055348">
    <property type="entry name" value="DctQ"/>
</dbReference>
<dbReference type="RefSeq" id="WP_015818316.1">
    <property type="nucleotide sequence ID" value="NC_012997.1"/>
</dbReference>
<evidence type="ECO:0000256" key="3">
    <source>
        <dbReference type="ARBA" id="ARBA00022475"/>
    </source>
</evidence>
<dbReference type="HOGENOM" id="CLU_086356_9_2_6"/>
<proteinExistence type="inferred from homology"/>
<feature type="transmembrane region" description="Helical" evidence="9">
    <location>
        <begin position="7"/>
        <end position="28"/>
    </location>
</feature>
<dbReference type="PANTHER" id="PTHR35011">
    <property type="entry name" value="2,3-DIKETO-L-GULONATE TRAP TRANSPORTER SMALL PERMEASE PROTEIN YIAM"/>
    <property type="match status" value="1"/>
</dbReference>
<keyword evidence="7 9" id="KW-0472">Membrane</keyword>
<keyword evidence="6 9" id="KW-1133">Transmembrane helix</keyword>
<keyword evidence="2 9" id="KW-0813">Transport</keyword>
<reference evidence="11 12" key="1">
    <citation type="journal article" date="2009" name="PLoS ONE">
        <title>The complete genome of Teredinibacter turnerae T7901: an intracellular endosymbiont of marine wood-boring bivalves (shipworms).</title>
        <authorList>
            <person name="Yang J.C."/>
            <person name="Madupu R."/>
            <person name="Durkin A.S."/>
            <person name="Ekborg N.A."/>
            <person name="Pedamallu C.S."/>
            <person name="Hostetler J.B."/>
            <person name="Radune D."/>
            <person name="Toms B.S."/>
            <person name="Henrissat B."/>
            <person name="Coutinho P.M."/>
            <person name="Schwarz S."/>
            <person name="Field L."/>
            <person name="Trindade-Silva A.E."/>
            <person name="Soares C.A.G."/>
            <person name="Elshahawi S."/>
            <person name="Hanora A."/>
            <person name="Schmidt E.W."/>
            <person name="Haygood M.G."/>
            <person name="Posfai J."/>
            <person name="Benner J."/>
            <person name="Madinger C."/>
            <person name="Nove J."/>
            <person name="Anton B."/>
            <person name="Chaudhary K."/>
            <person name="Foster J."/>
            <person name="Holman A."/>
            <person name="Kumar S."/>
            <person name="Lessard P.A."/>
            <person name="Luyten Y.A."/>
            <person name="Slatko B."/>
            <person name="Wood N."/>
            <person name="Wu B."/>
            <person name="Teplitski M."/>
            <person name="Mougous J.D."/>
            <person name="Ward N."/>
            <person name="Eisen J.A."/>
            <person name="Badger J.H."/>
            <person name="Distel D.L."/>
        </authorList>
    </citation>
    <scope>NUCLEOTIDE SEQUENCE [LARGE SCALE GENOMIC DNA]</scope>
    <source>
        <strain evidence="12">ATCC 39867 / T7901</strain>
    </source>
</reference>
<evidence type="ECO:0000256" key="9">
    <source>
        <dbReference type="RuleBase" id="RU369079"/>
    </source>
</evidence>
<comment type="subunit">
    <text evidence="9">The complex comprises the extracytoplasmic solute receptor protein and the two transmembrane proteins.</text>
</comment>
<evidence type="ECO:0000256" key="5">
    <source>
        <dbReference type="ARBA" id="ARBA00022692"/>
    </source>
</evidence>
<dbReference type="GO" id="GO:0022857">
    <property type="term" value="F:transmembrane transporter activity"/>
    <property type="evidence" value="ECO:0007669"/>
    <property type="project" value="UniProtKB-UniRule"/>
</dbReference>
<organism evidence="11 12">
    <name type="scientific">Teredinibacter turnerae (strain ATCC 39867 / T7901)</name>
    <dbReference type="NCBI Taxonomy" id="377629"/>
    <lineage>
        <taxon>Bacteria</taxon>
        <taxon>Pseudomonadati</taxon>
        <taxon>Pseudomonadota</taxon>
        <taxon>Gammaproteobacteria</taxon>
        <taxon>Cellvibrionales</taxon>
        <taxon>Cellvibrionaceae</taxon>
        <taxon>Teredinibacter</taxon>
    </lineage>
</organism>
<dbReference type="STRING" id="377629.TERTU_1481"/>
<feature type="transmembrane region" description="Helical" evidence="9">
    <location>
        <begin position="43"/>
        <end position="60"/>
    </location>
</feature>
<comment type="function">
    <text evidence="9">Part of the tripartite ATP-independent periplasmic (TRAP) transport system.</text>
</comment>
<protein>
    <recommendedName>
        <fullName evidence="9">TRAP transporter small permease protein</fullName>
    </recommendedName>
</protein>
<keyword evidence="5 9" id="KW-0812">Transmembrane</keyword>
<dbReference type="GO" id="GO:0005886">
    <property type="term" value="C:plasma membrane"/>
    <property type="evidence" value="ECO:0007669"/>
    <property type="project" value="UniProtKB-SubCell"/>
</dbReference>
<feature type="transmembrane region" description="Helical" evidence="9">
    <location>
        <begin position="124"/>
        <end position="143"/>
    </location>
</feature>
<evidence type="ECO:0000256" key="8">
    <source>
        <dbReference type="ARBA" id="ARBA00038436"/>
    </source>
</evidence>
<dbReference type="eggNOG" id="COG3090">
    <property type="taxonomic scope" value="Bacteria"/>
</dbReference>
<dbReference type="OrthoDB" id="2085311at2"/>
<gene>
    <name evidence="11" type="ordered locus">TERTU_1481</name>
</gene>
<sequence length="162" mass="17668">MNTLEKLLGRFLALLLFVMVMDVSWQVITRFLLAQPSSYTEELARYLLVWIGLLGAAYAYRTGAHLGLDIVTRALAAERALAVALLAHSVCASYALIVMVLGGIQLVQLTFALAQVSAALQINLGYVYLVLPLSGVLICVFAIDKIRVLLFSKQAVQAAERD</sequence>
<evidence type="ECO:0000313" key="12">
    <source>
        <dbReference type="Proteomes" id="UP000009080"/>
    </source>
</evidence>
<evidence type="ECO:0000256" key="2">
    <source>
        <dbReference type="ARBA" id="ARBA00022448"/>
    </source>
</evidence>
<comment type="subcellular location">
    <subcellularLocation>
        <location evidence="1 9">Cell inner membrane</location>
        <topology evidence="1 9">Multi-pass membrane protein</topology>
    </subcellularLocation>
</comment>
<feature type="transmembrane region" description="Helical" evidence="9">
    <location>
        <begin position="81"/>
        <end position="104"/>
    </location>
</feature>
<evidence type="ECO:0000313" key="11">
    <source>
        <dbReference type="EMBL" id="ACR12204.1"/>
    </source>
</evidence>
<dbReference type="Proteomes" id="UP000009080">
    <property type="component" value="Chromosome"/>
</dbReference>
<dbReference type="GO" id="GO:0015740">
    <property type="term" value="P:C4-dicarboxylate transport"/>
    <property type="evidence" value="ECO:0007669"/>
    <property type="project" value="TreeGrafter"/>
</dbReference>
<dbReference type="Pfam" id="PF04290">
    <property type="entry name" value="DctQ"/>
    <property type="match status" value="1"/>
</dbReference>
<keyword evidence="12" id="KW-1185">Reference proteome</keyword>
<feature type="domain" description="Tripartite ATP-independent periplasmic transporters DctQ component" evidence="10">
    <location>
        <begin position="19"/>
        <end position="147"/>
    </location>
</feature>
<name>C5BT60_TERTT</name>
<evidence type="ECO:0000256" key="7">
    <source>
        <dbReference type="ARBA" id="ARBA00023136"/>
    </source>
</evidence>
<dbReference type="EMBL" id="CP001614">
    <property type="protein sequence ID" value="ACR12204.1"/>
    <property type="molecule type" value="Genomic_DNA"/>
</dbReference>
<comment type="similarity">
    <text evidence="8 9">Belongs to the TRAP transporter small permease family.</text>
</comment>
<accession>C5BT60</accession>
<dbReference type="AlphaFoldDB" id="C5BT60"/>
<evidence type="ECO:0000256" key="1">
    <source>
        <dbReference type="ARBA" id="ARBA00004429"/>
    </source>
</evidence>
<keyword evidence="3" id="KW-1003">Cell membrane</keyword>
<evidence type="ECO:0000256" key="4">
    <source>
        <dbReference type="ARBA" id="ARBA00022519"/>
    </source>
</evidence>
<keyword evidence="4 9" id="KW-0997">Cell inner membrane</keyword>
<evidence type="ECO:0000259" key="10">
    <source>
        <dbReference type="Pfam" id="PF04290"/>
    </source>
</evidence>